<dbReference type="Gene3D" id="1.20.1260.10">
    <property type="match status" value="1"/>
</dbReference>
<proteinExistence type="predicted"/>
<reference evidence="3" key="1">
    <citation type="journal article" date="2019" name="Int. J. Syst. Evol. Microbiol.">
        <title>The Global Catalogue of Microorganisms (GCM) 10K type strain sequencing project: providing services to taxonomists for standard genome sequencing and annotation.</title>
        <authorList>
            <consortium name="The Broad Institute Genomics Platform"/>
            <consortium name="The Broad Institute Genome Sequencing Center for Infectious Disease"/>
            <person name="Wu L."/>
            <person name="Ma J."/>
        </authorList>
    </citation>
    <scope>NUCLEOTIDE SEQUENCE [LARGE SCALE GENOMIC DNA]</scope>
    <source>
        <strain evidence="3">JCM 18077</strain>
    </source>
</reference>
<dbReference type="RefSeq" id="WP_246991734.1">
    <property type="nucleotide sequence ID" value="NZ_BAABIE010000016.1"/>
</dbReference>
<dbReference type="InterPro" id="IPR012347">
    <property type="entry name" value="Ferritin-like"/>
</dbReference>
<accession>A0ABP8ZHA8</accession>
<gene>
    <name evidence="2" type="ORF">GCM10023217_30860</name>
</gene>
<dbReference type="Proteomes" id="UP001500822">
    <property type="component" value="Unassembled WGS sequence"/>
</dbReference>
<dbReference type="CDD" id="cd00657">
    <property type="entry name" value="Ferritin_like"/>
    <property type="match status" value="1"/>
</dbReference>
<name>A0ABP8ZHA8_9ACTN</name>
<feature type="domain" description="Ferritin-like" evidence="1">
    <location>
        <begin position="12"/>
        <end position="189"/>
    </location>
</feature>
<dbReference type="Pfam" id="PF13794">
    <property type="entry name" value="MiaE_2"/>
    <property type="match status" value="1"/>
</dbReference>
<comment type="caution">
    <text evidence="2">The sequence shown here is derived from an EMBL/GenBank/DDBJ whole genome shotgun (WGS) entry which is preliminary data.</text>
</comment>
<organism evidence="2 3">
    <name type="scientific">Gordonia alkaliphila</name>
    <dbReference type="NCBI Taxonomy" id="1053547"/>
    <lineage>
        <taxon>Bacteria</taxon>
        <taxon>Bacillati</taxon>
        <taxon>Actinomycetota</taxon>
        <taxon>Actinomycetes</taxon>
        <taxon>Mycobacteriales</taxon>
        <taxon>Gordoniaceae</taxon>
        <taxon>Gordonia</taxon>
    </lineage>
</organism>
<dbReference type="InterPro" id="IPR059125">
    <property type="entry name" value="Ferritin_actino"/>
</dbReference>
<protein>
    <submittedName>
        <fullName evidence="2">Ferritin-like fold-containing protein</fullName>
    </submittedName>
</protein>
<dbReference type="EMBL" id="BAABIE010000016">
    <property type="protein sequence ID" value="GAA4756651.1"/>
    <property type="molecule type" value="Genomic_DNA"/>
</dbReference>
<evidence type="ECO:0000259" key="1">
    <source>
        <dbReference type="Pfam" id="PF13794"/>
    </source>
</evidence>
<evidence type="ECO:0000313" key="3">
    <source>
        <dbReference type="Proteomes" id="UP001500822"/>
    </source>
</evidence>
<evidence type="ECO:0000313" key="2">
    <source>
        <dbReference type="EMBL" id="GAA4756651.1"/>
    </source>
</evidence>
<sequence length="219" mass="23781">MPNTPAAPENPVVVTLCEIFLAGEYAAVARLISEGAMAPTTADRVALLRMTGSEINHFQVLAEQVTAAGRDVADAVDQHVDVFNRYHKVTDPSTWLEVLVKMYIGDGMSADFFAEMVDHLPEEVRDTFGEVMADTSSSEWACEQVRAAVTADPAVAAPLTLWGRRLLGEAITHMQWVLAEDPDVTDLLFSGTGSLTDVATFFDSIAERHGERMRALGLA</sequence>
<keyword evidence="3" id="KW-1185">Reference proteome</keyword>